<evidence type="ECO:0000256" key="11">
    <source>
        <dbReference type="ARBA" id="ARBA00048344"/>
    </source>
</evidence>
<keyword evidence="8 12" id="KW-0067">ATP-binding</keyword>
<keyword evidence="9 12" id="KW-0460">Magnesium</keyword>
<evidence type="ECO:0000259" key="15">
    <source>
        <dbReference type="Pfam" id="PF02772"/>
    </source>
</evidence>
<dbReference type="FunCoup" id="A0A6P7F5K0">
    <property type="interactions" value="1044"/>
</dbReference>
<dbReference type="PROSITE" id="PS00377">
    <property type="entry name" value="ADOMET_SYNTHASE_2"/>
    <property type="match status" value="1"/>
</dbReference>
<comment type="cofactor">
    <cofactor evidence="12">
        <name>K(+)</name>
        <dbReference type="ChEBI" id="CHEBI:29103"/>
    </cofactor>
    <text evidence="12">Binds 1 potassium ion per subunit. The potassium ion interacts primarily with the substrate.</text>
</comment>
<evidence type="ECO:0000256" key="9">
    <source>
        <dbReference type="ARBA" id="ARBA00022842"/>
    </source>
</evidence>
<evidence type="ECO:0000256" key="4">
    <source>
        <dbReference type="ARBA" id="ARBA00022563"/>
    </source>
</evidence>
<dbReference type="InterPro" id="IPR022628">
    <property type="entry name" value="S-AdoMet_synt_N"/>
</dbReference>
<evidence type="ECO:0000259" key="16">
    <source>
        <dbReference type="Pfam" id="PF02773"/>
    </source>
</evidence>
<dbReference type="FunFam" id="3.30.300.10:FF:000003">
    <property type="entry name" value="S-adenosylmethionine synthase"/>
    <property type="match status" value="1"/>
</dbReference>
<comment type="cofactor">
    <cofactor evidence="12">
        <name>Mg(2+)</name>
        <dbReference type="ChEBI" id="CHEBI:18420"/>
    </cofactor>
    <text evidence="12">Binds 2 magnesium ions per subunit. The magnesium ions interact primarily with the substrate.</text>
</comment>
<dbReference type="GO" id="GO:0004478">
    <property type="term" value="F:methionine adenosyltransferase activity"/>
    <property type="evidence" value="ECO:0007669"/>
    <property type="project" value="UniProtKB-EC"/>
</dbReference>
<dbReference type="EC" id="2.5.1.6" evidence="12"/>
<comment type="similarity">
    <text evidence="2 13">Belongs to the AdoMet synthase family.</text>
</comment>
<keyword evidence="6 12" id="KW-0479">Metal-binding</keyword>
<reference evidence="17" key="1">
    <citation type="submission" date="2025-08" db="UniProtKB">
        <authorList>
            <consortium name="RefSeq"/>
        </authorList>
    </citation>
    <scope>IDENTIFICATION</scope>
    <source>
        <tissue evidence="17">Whole insect</tissue>
    </source>
</reference>
<keyword evidence="4 12" id="KW-0554">One-carbon metabolism</keyword>
<dbReference type="UniPathway" id="UPA00315">
    <property type="reaction ID" value="UER00080"/>
</dbReference>
<dbReference type="NCBIfam" id="TIGR01034">
    <property type="entry name" value="metK"/>
    <property type="match status" value="1"/>
</dbReference>
<keyword evidence="10 12" id="KW-0630">Potassium</keyword>
<evidence type="ECO:0000256" key="7">
    <source>
        <dbReference type="ARBA" id="ARBA00022741"/>
    </source>
</evidence>
<dbReference type="SUPFAM" id="SSF55973">
    <property type="entry name" value="S-adenosylmethionine synthetase"/>
    <property type="match status" value="3"/>
</dbReference>
<dbReference type="PIRSF" id="PIRSF000497">
    <property type="entry name" value="MAT"/>
    <property type="match status" value="1"/>
</dbReference>
<dbReference type="InterPro" id="IPR002133">
    <property type="entry name" value="S-AdoMet_synthetase"/>
</dbReference>
<evidence type="ECO:0000313" key="17">
    <source>
        <dbReference type="RefSeq" id="XP_028131004.1"/>
    </source>
</evidence>
<comment type="function">
    <text evidence="12">Catalyzes the formation of S-adenosylmethionine from methionine and ATP.</text>
</comment>
<sequence length="438" mass="48227">MPETTSTNGYSNGHSGYEMADGAEFLFTSESVGEGHPDKMCDQISDAILDAHLEQDPNAKVACETVAKTGMILLAGEITSKAVVDYQKVVRQTVKHIGYDDSSKGFDWRTLNLLVALEEQSPNIAEGVHGNRDELEIGAGFDHKTCNVLLALDQQSPDIAAGVHINKNEEEIGAGDQGLMFGYATDETEECMPLTVVLAHRLNHKIADLRRSGEFWWARPDSKTQVTAEYTFQRGACIPQRVHTVVVSLQHSDKISLEELRTEIKEKVIKEVIPAKYLDDQTVIHINPCGLFIIGGPQSDAGLTGRKIIVDTYGGWGAHGGGAFSGKDFTKVDRSAAYAARWVAKSLVKAGLCRRCLVQVSYAIGLAEPLSITVFDYGTSKLTQKELLDIVNKNFDLRPGKIVKELNLRQPIYQKTSTYGHFGRDGFTWEQPKTLQLN</sequence>
<evidence type="ECO:0000256" key="5">
    <source>
        <dbReference type="ARBA" id="ARBA00022679"/>
    </source>
</evidence>
<dbReference type="Pfam" id="PF02772">
    <property type="entry name" value="S-AdoMet_synt_M"/>
    <property type="match status" value="1"/>
</dbReference>
<evidence type="ECO:0000256" key="1">
    <source>
        <dbReference type="ARBA" id="ARBA00005224"/>
    </source>
</evidence>
<dbReference type="Pfam" id="PF00438">
    <property type="entry name" value="S-AdoMet_synt_N"/>
    <property type="match status" value="1"/>
</dbReference>
<dbReference type="InterPro" id="IPR022630">
    <property type="entry name" value="S-AdoMet_synt_C"/>
</dbReference>
<dbReference type="AlphaFoldDB" id="A0A6P7F5K0"/>
<evidence type="ECO:0000256" key="10">
    <source>
        <dbReference type="ARBA" id="ARBA00022958"/>
    </source>
</evidence>
<dbReference type="GO" id="GO:0005524">
    <property type="term" value="F:ATP binding"/>
    <property type="evidence" value="ECO:0007669"/>
    <property type="project" value="UniProtKB-KW"/>
</dbReference>
<keyword evidence="3" id="KW-0963">Cytoplasm</keyword>
<dbReference type="Pfam" id="PF02773">
    <property type="entry name" value="S-AdoMet_synt_C"/>
    <property type="match status" value="1"/>
</dbReference>
<feature type="domain" description="S-adenosylmethionine synthetase N-terminal" evidence="14">
    <location>
        <begin position="25"/>
        <end position="122"/>
    </location>
</feature>
<dbReference type="InterPro" id="IPR022631">
    <property type="entry name" value="ADOMET_SYNTHASE_CS"/>
</dbReference>
<dbReference type="FunFam" id="3.30.300.10:FF:000001">
    <property type="entry name" value="S-adenosylmethionine synthase"/>
    <property type="match status" value="1"/>
</dbReference>
<dbReference type="GO" id="GO:0006730">
    <property type="term" value="P:one-carbon metabolic process"/>
    <property type="evidence" value="ECO:0007669"/>
    <property type="project" value="UniProtKB-KW"/>
</dbReference>
<comment type="catalytic activity">
    <reaction evidence="11 12">
        <text>L-methionine + ATP + H2O = S-adenosyl-L-methionine + phosphate + diphosphate</text>
        <dbReference type="Rhea" id="RHEA:21080"/>
        <dbReference type="ChEBI" id="CHEBI:15377"/>
        <dbReference type="ChEBI" id="CHEBI:30616"/>
        <dbReference type="ChEBI" id="CHEBI:33019"/>
        <dbReference type="ChEBI" id="CHEBI:43474"/>
        <dbReference type="ChEBI" id="CHEBI:57844"/>
        <dbReference type="ChEBI" id="CHEBI:59789"/>
        <dbReference type="EC" id="2.5.1.6"/>
    </reaction>
</comment>
<evidence type="ECO:0000256" key="2">
    <source>
        <dbReference type="ARBA" id="ARBA00009685"/>
    </source>
</evidence>
<dbReference type="RefSeq" id="XP_028131004.1">
    <property type="nucleotide sequence ID" value="XM_028275203.1"/>
</dbReference>
<keyword evidence="7 12" id="KW-0547">Nucleotide-binding</keyword>
<dbReference type="PROSITE" id="PS00376">
    <property type="entry name" value="ADOMET_SYNTHASE_1"/>
    <property type="match status" value="1"/>
</dbReference>
<dbReference type="FunFam" id="3.30.300.10:FF:000011">
    <property type="entry name" value="S-adenosylmethionine synthase"/>
    <property type="match status" value="1"/>
</dbReference>
<proteinExistence type="inferred from homology"/>
<dbReference type="GO" id="GO:0046872">
    <property type="term" value="F:metal ion binding"/>
    <property type="evidence" value="ECO:0007669"/>
    <property type="project" value="UniProtKB-KW"/>
</dbReference>
<dbReference type="OrthoDB" id="5852090at2759"/>
<dbReference type="PANTHER" id="PTHR11964">
    <property type="entry name" value="S-ADENOSYLMETHIONINE SYNTHETASE"/>
    <property type="match status" value="1"/>
</dbReference>
<evidence type="ECO:0000259" key="14">
    <source>
        <dbReference type="Pfam" id="PF00438"/>
    </source>
</evidence>
<feature type="domain" description="S-adenosylmethionine synthetase C-terminal" evidence="16">
    <location>
        <begin position="294"/>
        <end position="431"/>
    </location>
</feature>
<comment type="pathway">
    <text evidence="1 12">Amino-acid biosynthesis; S-adenosyl-L-methionine biosynthesis; S-adenosyl-L-methionine from L-methionine: step 1/1.</text>
</comment>
<dbReference type="InterPro" id="IPR022636">
    <property type="entry name" value="S-AdoMet_synthetase_sfam"/>
</dbReference>
<dbReference type="FunFam" id="3.30.300.10:FF:000004">
    <property type="entry name" value="S-adenosylmethionine synthase"/>
    <property type="match status" value="1"/>
</dbReference>
<dbReference type="GO" id="GO:0006556">
    <property type="term" value="P:S-adenosylmethionine biosynthetic process"/>
    <property type="evidence" value="ECO:0007669"/>
    <property type="project" value="UniProtKB-UniPathway"/>
</dbReference>
<evidence type="ECO:0000256" key="3">
    <source>
        <dbReference type="ARBA" id="ARBA00022490"/>
    </source>
</evidence>
<dbReference type="InParanoid" id="A0A6P7F5K0"/>
<organism evidence="17">
    <name type="scientific">Diabrotica virgifera virgifera</name>
    <name type="common">western corn rootworm</name>
    <dbReference type="NCBI Taxonomy" id="50390"/>
    <lineage>
        <taxon>Eukaryota</taxon>
        <taxon>Metazoa</taxon>
        <taxon>Ecdysozoa</taxon>
        <taxon>Arthropoda</taxon>
        <taxon>Hexapoda</taxon>
        <taxon>Insecta</taxon>
        <taxon>Pterygota</taxon>
        <taxon>Neoptera</taxon>
        <taxon>Endopterygota</taxon>
        <taxon>Coleoptera</taxon>
        <taxon>Polyphaga</taxon>
        <taxon>Cucujiformia</taxon>
        <taxon>Chrysomeloidea</taxon>
        <taxon>Chrysomelidae</taxon>
        <taxon>Galerucinae</taxon>
        <taxon>Diabroticina</taxon>
        <taxon>Diabroticites</taxon>
        <taxon>Diabrotica</taxon>
    </lineage>
</organism>
<evidence type="ECO:0000256" key="13">
    <source>
        <dbReference type="RuleBase" id="RU004462"/>
    </source>
</evidence>
<dbReference type="Gene3D" id="3.30.300.10">
    <property type="match status" value="4"/>
</dbReference>
<name>A0A6P7F5K0_DIAVI</name>
<feature type="domain" description="S-adenosylmethionine synthetase central" evidence="15">
    <location>
        <begin position="171"/>
        <end position="292"/>
    </location>
</feature>
<dbReference type="CDD" id="cd18079">
    <property type="entry name" value="S-AdoMet_synt"/>
    <property type="match status" value="1"/>
</dbReference>
<dbReference type="HAMAP" id="MF_00086">
    <property type="entry name" value="S_AdoMet_synth1"/>
    <property type="match status" value="1"/>
</dbReference>
<evidence type="ECO:0000256" key="6">
    <source>
        <dbReference type="ARBA" id="ARBA00022723"/>
    </source>
</evidence>
<protein>
    <recommendedName>
        <fullName evidence="12">S-adenosylmethionine synthase</fullName>
        <ecNumber evidence="12">2.5.1.6</ecNumber>
    </recommendedName>
</protein>
<dbReference type="InterPro" id="IPR022629">
    <property type="entry name" value="S-AdoMet_synt_central"/>
</dbReference>
<accession>A0A6P7F5K0</accession>
<gene>
    <name evidence="17" type="primary">LOC114326772</name>
</gene>
<keyword evidence="5 12" id="KW-0808">Transferase</keyword>
<evidence type="ECO:0000256" key="12">
    <source>
        <dbReference type="RuleBase" id="RU000541"/>
    </source>
</evidence>
<evidence type="ECO:0000256" key="8">
    <source>
        <dbReference type="ARBA" id="ARBA00022840"/>
    </source>
</evidence>